<evidence type="ECO:0000256" key="2">
    <source>
        <dbReference type="ARBA" id="ARBA00006785"/>
    </source>
</evidence>
<comment type="similarity">
    <text evidence="2 10">Belongs to the thiamine pyrophosphokinase family.</text>
</comment>
<evidence type="ECO:0000313" key="13">
    <source>
        <dbReference type="Proteomes" id="UP000242638"/>
    </source>
</evidence>
<dbReference type="SUPFAM" id="SSF63862">
    <property type="entry name" value="Thiamin pyrophosphokinase, substrate-binding domain"/>
    <property type="match status" value="1"/>
</dbReference>
<protein>
    <recommendedName>
        <fullName evidence="10">Thiamine pyrophosphokinase</fullName>
        <ecNumber evidence="10">2.7.6.2</ecNumber>
    </recommendedName>
</protein>
<dbReference type="InterPro" id="IPR007373">
    <property type="entry name" value="Thiamin_PyroPKinase_B1-bd"/>
</dbReference>
<dbReference type="GO" id="GO:0030975">
    <property type="term" value="F:thiamine binding"/>
    <property type="evidence" value="ECO:0007669"/>
    <property type="project" value="UniProtKB-UniRule"/>
</dbReference>
<dbReference type="STRING" id="8081.ENSPREP00000022740"/>
<evidence type="ECO:0000256" key="4">
    <source>
        <dbReference type="ARBA" id="ARBA00022679"/>
    </source>
</evidence>
<dbReference type="Pfam" id="PF04265">
    <property type="entry name" value="TPK_B1_binding"/>
    <property type="match status" value="1"/>
</dbReference>
<dbReference type="PIRSF" id="PIRSF031057">
    <property type="entry name" value="Thiamin_pyrophosphokinase"/>
    <property type="match status" value="1"/>
</dbReference>
<keyword evidence="6 10" id="KW-0418">Kinase</keyword>
<keyword evidence="4 10" id="KW-0808">Transferase</keyword>
<name>A0A3P9PLW6_POERE</name>
<evidence type="ECO:0000256" key="10">
    <source>
        <dbReference type="PIRNR" id="PIRNR031057"/>
    </source>
</evidence>
<dbReference type="Pfam" id="PF04263">
    <property type="entry name" value="TPK_catalytic"/>
    <property type="match status" value="1"/>
</dbReference>
<evidence type="ECO:0000256" key="7">
    <source>
        <dbReference type="ARBA" id="ARBA00022840"/>
    </source>
</evidence>
<dbReference type="GO" id="GO:0006772">
    <property type="term" value="P:thiamine metabolic process"/>
    <property type="evidence" value="ECO:0007669"/>
    <property type="project" value="InterPro"/>
</dbReference>
<dbReference type="SMART" id="SM00983">
    <property type="entry name" value="TPK_B1_binding"/>
    <property type="match status" value="1"/>
</dbReference>
<dbReference type="EC" id="2.7.6.2" evidence="10"/>
<evidence type="ECO:0000256" key="1">
    <source>
        <dbReference type="ARBA" id="ARBA00005078"/>
    </source>
</evidence>
<evidence type="ECO:0000256" key="8">
    <source>
        <dbReference type="ARBA" id="ARBA00050898"/>
    </source>
</evidence>
<dbReference type="Bgee" id="ENSPREG00000015337">
    <property type="expression patterns" value="Expressed in head and 1 other cell type or tissue"/>
</dbReference>
<evidence type="ECO:0000256" key="5">
    <source>
        <dbReference type="ARBA" id="ARBA00022741"/>
    </source>
</evidence>
<dbReference type="InterPro" id="IPR016966">
    <property type="entry name" value="Thiamin_pyrophosphokinase_euk"/>
</dbReference>
<dbReference type="OMA" id="HHLYMMT"/>
<keyword evidence="13" id="KW-1185">Reference proteome</keyword>
<comment type="function">
    <text evidence="9">Catalyzes the phosphorylation of thiamine to thiamine pyrophosphate (TPP) utilizing UTP and therefore links the biosynthesis of TPP to pyrimidines metabolism. By producing thiamine pyrophosphate, a cofactor of the mitochondrial pyruvate dehydrogenase indirectly regulates pyruvate oxidation and lipogenesis. Although it can also catalyze thiamine phosphorylation using ATP and CTP in vitro, it does so with significantly lower efficiency and without physiological relevance evidence.</text>
</comment>
<feature type="domain" description="Thiamin pyrophosphokinase thiamin-binding" evidence="11">
    <location>
        <begin position="211"/>
        <end position="283"/>
    </location>
</feature>
<evidence type="ECO:0000313" key="12">
    <source>
        <dbReference type="Ensembl" id="ENSPREP00000022740.1"/>
    </source>
</evidence>
<organism evidence="12 13">
    <name type="scientific">Poecilia reticulata</name>
    <name type="common">Guppy</name>
    <name type="synonym">Acanthophacelus reticulatus</name>
    <dbReference type="NCBI Taxonomy" id="8081"/>
    <lineage>
        <taxon>Eukaryota</taxon>
        <taxon>Metazoa</taxon>
        <taxon>Chordata</taxon>
        <taxon>Craniata</taxon>
        <taxon>Vertebrata</taxon>
        <taxon>Euteleostomi</taxon>
        <taxon>Actinopterygii</taxon>
        <taxon>Neopterygii</taxon>
        <taxon>Teleostei</taxon>
        <taxon>Neoteleostei</taxon>
        <taxon>Acanthomorphata</taxon>
        <taxon>Ovalentaria</taxon>
        <taxon>Atherinomorphae</taxon>
        <taxon>Cyprinodontiformes</taxon>
        <taxon>Poeciliidae</taxon>
        <taxon>Poeciliinae</taxon>
        <taxon>Poecilia</taxon>
    </lineage>
</organism>
<dbReference type="GO" id="GO:0009229">
    <property type="term" value="P:thiamine diphosphate biosynthetic process"/>
    <property type="evidence" value="ECO:0007669"/>
    <property type="project" value="UniProtKB-UniRule"/>
</dbReference>
<dbReference type="InterPro" id="IPR036759">
    <property type="entry name" value="TPK_catalytic_sf"/>
</dbReference>
<dbReference type="InterPro" id="IPR007371">
    <property type="entry name" value="TPK_catalytic"/>
</dbReference>
<sequence length="294" mass="32669">MSISGSLVCSNNFQLAFKTYLKTKNKDITMFFCSILFNELPSHKCTSDYFPCFSTSGKQRICLIILNQPIDKEHLHTLWGKALLRACADGGANQLYNITAGDRDNFLPDYISGDFDSITPEVKAFYADKGCELIETADQDLTDYTKCLAKMLEEIQRRKLQVDTIVTLGGLAGRFDQTMASVETLFHAQSMTQLPVLIIQETSLAYLLRPGDHRLGVNTSLEGDWCSLIPVGGPCQTVTTGLKWNLDNQVLKFGTLVSTSNTYEPTAPGSPRKPVTVTTDQPLLWSMGIHIHEK</sequence>
<dbReference type="GO" id="GO:0005829">
    <property type="term" value="C:cytosol"/>
    <property type="evidence" value="ECO:0007669"/>
    <property type="project" value="UniProtKB-ARBA"/>
</dbReference>
<dbReference type="PANTHER" id="PTHR13622">
    <property type="entry name" value="THIAMIN PYROPHOSPHOKINASE"/>
    <property type="match status" value="1"/>
</dbReference>
<dbReference type="InterPro" id="IPR006282">
    <property type="entry name" value="Thi_PPkinase"/>
</dbReference>
<dbReference type="Gene3D" id="2.60.120.320">
    <property type="entry name" value="Thiamin pyrophosphokinase, thiamin-binding domain"/>
    <property type="match status" value="1"/>
</dbReference>
<evidence type="ECO:0000259" key="11">
    <source>
        <dbReference type="SMART" id="SM00983"/>
    </source>
</evidence>
<keyword evidence="7 10" id="KW-0067">ATP-binding</keyword>
<dbReference type="FunFam" id="3.40.50.10240:FF:000006">
    <property type="entry name" value="Thiamin pyrophosphokinase 1"/>
    <property type="match status" value="1"/>
</dbReference>
<comment type="subunit">
    <text evidence="3">Homodimer.</text>
</comment>
<comment type="catalytic activity">
    <reaction evidence="8">
        <text>thiamine + UTP = thiamine diphosphate + UMP + H(+)</text>
        <dbReference type="Rhea" id="RHEA:79423"/>
        <dbReference type="ChEBI" id="CHEBI:15378"/>
        <dbReference type="ChEBI" id="CHEBI:18385"/>
        <dbReference type="ChEBI" id="CHEBI:46398"/>
        <dbReference type="ChEBI" id="CHEBI:57865"/>
        <dbReference type="ChEBI" id="CHEBI:58937"/>
    </reaction>
    <physiologicalReaction direction="left-to-right" evidence="8">
        <dbReference type="Rhea" id="RHEA:79424"/>
    </physiologicalReaction>
</comment>
<reference evidence="12" key="2">
    <citation type="submission" date="2025-08" db="UniProtKB">
        <authorList>
            <consortium name="Ensembl"/>
        </authorList>
    </citation>
    <scope>IDENTIFICATION</scope>
    <source>
        <strain evidence="12">Guanapo</strain>
    </source>
</reference>
<reference evidence="12" key="3">
    <citation type="submission" date="2025-09" db="UniProtKB">
        <authorList>
            <consortium name="Ensembl"/>
        </authorList>
    </citation>
    <scope>IDENTIFICATION</scope>
    <source>
        <strain evidence="12">Guanapo</strain>
    </source>
</reference>
<dbReference type="PANTHER" id="PTHR13622:SF8">
    <property type="entry name" value="THIAMIN PYROPHOSPHOKINASE 1"/>
    <property type="match status" value="1"/>
</dbReference>
<dbReference type="NCBIfam" id="TIGR01378">
    <property type="entry name" value="thi_PPkinase"/>
    <property type="match status" value="1"/>
</dbReference>
<dbReference type="Proteomes" id="UP000242638">
    <property type="component" value="Unassembled WGS sequence"/>
</dbReference>
<dbReference type="AlphaFoldDB" id="A0A3P9PLW6"/>
<dbReference type="UniPathway" id="UPA00060">
    <property type="reaction ID" value="UER00597"/>
</dbReference>
<dbReference type="GO" id="GO:0016301">
    <property type="term" value="F:kinase activity"/>
    <property type="evidence" value="ECO:0007669"/>
    <property type="project" value="UniProtKB-UniRule"/>
</dbReference>
<dbReference type="Gene3D" id="3.40.50.10240">
    <property type="entry name" value="Thiamin pyrophosphokinase, catalytic domain"/>
    <property type="match status" value="1"/>
</dbReference>
<proteinExistence type="inferred from homology"/>
<dbReference type="InterPro" id="IPR036371">
    <property type="entry name" value="TPK_B1-bd_sf"/>
</dbReference>
<dbReference type="GeneTree" id="ENSGT00390000016016"/>
<dbReference type="GO" id="GO:0004788">
    <property type="term" value="F:thiamine diphosphokinase activity"/>
    <property type="evidence" value="ECO:0007669"/>
    <property type="project" value="UniProtKB-UniRule"/>
</dbReference>
<dbReference type="GO" id="GO:0141200">
    <property type="term" value="F:UTP thiamine diphosphokinase activity"/>
    <property type="evidence" value="ECO:0007669"/>
    <property type="project" value="RHEA"/>
</dbReference>
<dbReference type="SUPFAM" id="SSF63999">
    <property type="entry name" value="Thiamin pyrophosphokinase, catalytic domain"/>
    <property type="match status" value="1"/>
</dbReference>
<dbReference type="FunFam" id="2.60.120.320:FF:000002">
    <property type="entry name" value="Thiamine pyrophosphokinase"/>
    <property type="match status" value="1"/>
</dbReference>
<keyword evidence="5 10" id="KW-0547">Nucleotide-binding</keyword>
<evidence type="ECO:0000256" key="3">
    <source>
        <dbReference type="ARBA" id="ARBA00011738"/>
    </source>
</evidence>
<accession>A0A3P9PLW6</accession>
<evidence type="ECO:0000256" key="9">
    <source>
        <dbReference type="ARBA" id="ARBA00055888"/>
    </source>
</evidence>
<comment type="pathway">
    <text evidence="1 10">Cofactor biosynthesis; thiamine diphosphate biosynthesis; thiamine diphosphate from thiamine: step 1/1.</text>
</comment>
<reference evidence="13" key="1">
    <citation type="submission" date="2013-11" db="EMBL/GenBank/DDBJ databases">
        <title>The genomic landscape of the Guanapo guppy.</title>
        <authorList>
            <person name="Kuenstner A."/>
            <person name="Dreyer C."/>
        </authorList>
    </citation>
    <scope>NUCLEOTIDE SEQUENCE</scope>
    <source>
        <strain evidence="13">Guanapo</strain>
    </source>
</reference>
<dbReference type="CDD" id="cd07995">
    <property type="entry name" value="TPK"/>
    <property type="match status" value="1"/>
</dbReference>
<evidence type="ECO:0000256" key="6">
    <source>
        <dbReference type="ARBA" id="ARBA00022777"/>
    </source>
</evidence>
<dbReference type="GO" id="GO:0005524">
    <property type="term" value="F:ATP binding"/>
    <property type="evidence" value="ECO:0007669"/>
    <property type="project" value="UniProtKB-UniRule"/>
</dbReference>
<dbReference type="Ensembl" id="ENSPRET00000022977.1">
    <property type="protein sequence ID" value="ENSPREP00000022740.1"/>
    <property type="gene ID" value="ENSPREG00000015337.1"/>
</dbReference>